<evidence type="ECO:0000256" key="3">
    <source>
        <dbReference type="ARBA" id="ARBA00022989"/>
    </source>
</evidence>
<feature type="transmembrane region" description="Helical" evidence="5">
    <location>
        <begin position="363"/>
        <end position="382"/>
    </location>
</feature>
<dbReference type="PANTHER" id="PTHR37422:SF13">
    <property type="entry name" value="LIPOPOLYSACCHARIDE BIOSYNTHESIS PROTEIN PA4999-RELATED"/>
    <property type="match status" value="1"/>
</dbReference>
<dbReference type="EMBL" id="JACHES010000003">
    <property type="protein sequence ID" value="MBB6176076.1"/>
    <property type="molecule type" value="Genomic_DNA"/>
</dbReference>
<feature type="transmembrane region" description="Helical" evidence="5">
    <location>
        <begin position="160"/>
        <end position="182"/>
    </location>
</feature>
<comment type="subcellular location">
    <subcellularLocation>
        <location evidence="1">Membrane</location>
        <topology evidence="1">Multi-pass membrane protein</topology>
    </subcellularLocation>
</comment>
<feature type="transmembrane region" description="Helical" evidence="5">
    <location>
        <begin position="59"/>
        <end position="91"/>
    </location>
</feature>
<dbReference type="PANTHER" id="PTHR37422">
    <property type="entry name" value="TEICHURONIC ACID BIOSYNTHESIS PROTEIN TUAE"/>
    <property type="match status" value="1"/>
</dbReference>
<gene>
    <name evidence="7" type="ORF">HNQ82_000887</name>
</gene>
<comment type="caution">
    <text evidence="7">The sequence shown here is derived from an EMBL/GenBank/DDBJ whole genome shotgun (WGS) entry which is preliminary data.</text>
</comment>
<name>A0A7X0D9S9_9BACL</name>
<feature type="transmembrane region" description="Helical" evidence="5">
    <location>
        <begin position="36"/>
        <end position="52"/>
    </location>
</feature>
<feature type="transmembrane region" description="Helical" evidence="5">
    <location>
        <begin position="389"/>
        <end position="410"/>
    </location>
</feature>
<evidence type="ECO:0000256" key="4">
    <source>
        <dbReference type="ARBA" id="ARBA00023136"/>
    </source>
</evidence>
<keyword evidence="3 5" id="KW-1133">Transmembrane helix</keyword>
<evidence type="ECO:0000256" key="2">
    <source>
        <dbReference type="ARBA" id="ARBA00022692"/>
    </source>
</evidence>
<organism evidence="7 8">
    <name type="scientific">Anoxybacillus tengchongensis</name>
    <dbReference type="NCBI Taxonomy" id="576944"/>
    <lineage>
        <taxon>Bacteria</taxon>
        <taxon>Bacillati</taxon>
        <taxon>Bacillota</taxon>
        <taxon>Bacilli</taxon>
        <taxon>Bacillales</taxon>
        <taxon>Anoxybacillaceae</taxon>
        <taxon>Anoxybacillus</taxon>
    </lineage>
</organism>
<evidence type="ECO:0000313" key="7">
    <source>
        <dbReference type="EMBL" id="MBB6176076.1"/>
    </source>
</evidence>
<feature type="domain" description="O-antigen ligase-related" evidence="6">
    <location>
        <begin position="235"/>
        <end position="371"/>
    </location>
</feature>
<protein>
    <recommendedName>
        <fullName evidence="6">O-antigen ligase-related domain-containing protein</fullName>
    </recommendedName>
</protein>
<feature type="transmembrane region" description="Helical" evidence="5">
    <location>
        <begin position="416"/>
        <end position="433"/>
    </location>
</feature>
<reference evidence="7 8" key="1">
    <citation type="submission" date="2020-08" db="EMBL/GenBank/DDBJ databases">
        <title>Genomic Encyclopedia of Type Strains, Phase IV (KMG-IV): sequencing the most valuable type-strain genomes for metagenomic binning, comparative biology and taxonomic classification.</title>
        <authorList>
            <person name="Goeker M."/>
        </authorList>
    </citation>
    <scope>NUCLEOTIDE SEQUENCE [LARGE SCALE GENOMIC DNA]</scope>
    <source>
        <strain evidence="7 8">DSM 23211</strain>
    </source>
</reference>
<evidence type="ECO:0000259" key="6">
    <source>
        <dbReference type="Pfam" id="PF04932"/>
    </source>
</evidence>
<feature type="transmembrane region" description="Helical" evidence="5">
    <location>
        <begin position="130"/>
        <end position="148"/>
    </location>
</feature>
<feature type="transmembrane region" description="Helical" evidence="5">
    <location>
        <begin position="203"/>
        <end position="224"/>
    </location>
</feature>
<dbReference type="GO" id="GO:0016020">
    <property type="term" value="C:membrane"/>
    <property type="evidence" value="ECO:0007669"/>
    <property type="project" value="UniProtKB-SubCell"/>
</dbReference>
<feature type="transmembrane region" description="Helical" evidence="5">
    <location>
        <begin position="103"/>
        <end position="123"/>
    </location>
</feature>
<dbReference type="AlphaFoldDB" id="A0A7X0D9S9"/>
<keyword evidence="2 5" id="KW-0812">Transmembrane</keyword>
<evidence type="ECO:0000313" key="8">
    <source>
        <dbReference type="Proteomes" id="UP000523528"/>
    </source>
</evidence>
<dbReference type="RefSeq" id="WP_183247483.1">
    <property type="nucleotide sequence ID" value="NZ_JACHES010000003.1"/>
</dbReference>
<accession>A0A7X0D9S9</accession>
<evidence type="ECO:0000256" key="5">
    <source>
        <dbReference type="SAM" id="Phobius"/>
    </source>
</evidence>
<dbReference type="InterPro" id="IPR051533">
    <property type="entry name" value="WaaL-like"/>
</dbReference>
<keyword evidence="8" id="KW-1185">Reference proteome</keyword>
<sequence length="444" mass="51881">MNQWSMKSGAFSAVTGIGIGLLSSSAGVILDLRFEYVWLILMFFIVFINLFIRYRLAFIWFVLFSLFGIMNLPIKPFDVFFVCVASVLFLTRKVEKALFRSSVLIHASMGMFLLISCISIIGSDNVREGVHYYVHTLFVVFVFYTILWFVQNENEYKGILWGYCLSSALSAMIVLGELIGVLKQFGTLFQGIRAKGFFLDPNDFSPFLVLSILLLFELYINSTYTSWRYYIYLVLIFLLMIVLLAALSRAAILHFIVSFLIYLFYTWKDQRSYQAISFFFGTLILIWTLFFYIKKDDIIQQLSLRFYDSKGILQGYDFDRFYYQLEGLRLGSTHLFGIGPGQFELMMNYATHNLYIRVIAENGWLAFLCFVLFLLYVLHLLLKHRKKRVWGFPLYLFFSAYVGILINSFFIDTLHWRYLWFLIGMSTVLVFKVQNVTEKVRGSG</sequence>
<dbReference type="InterPro" id="IPR007016">
    <property type="entry name" value="O-antigen_ligase-rel_domated"/>
</dbReference>
<evidence type="ECO:0000256" key="1">
    <source>
        <dbReference type="ARBA" id="ARBA00004141"/>
    </source>
</evidence>
<dbReference type="Pfam" id="PF04932">
    <property type="entry name" value="Wzy_C"/>
    <property type="match status" value="1"/>
</dbReference>
<feature type="transmembrane region" description="Helical" evidence="5">
    <location>
        <begin position="230"/>
        <end position="263"/>
    </location>
</feature>
<feature type="transmembrane region" description="Helical" evidence="5">
    <location>
        <begin position="275"/>
        <end position="293"/>
    </location>
</feature>
<dbReference type="Proteomes" id="UP000523528">
    <property type="component" value="Unassembled WGS sequence"/>
</dbReference>
<proteinExistence type="predicted"/>
<keyword evidence="4 5" id="KW-0472">Membrane</keyword>